<comment type="caution">
    <text evidence="3">The sequence shown here is derived from an EMBL/GenBank/DDBJ whole genome shotgun (WGS) entry which is preliminary data.</text>
</comment>
<dbReference type="SUPFAM" id="SSF49842">
    <property type="entry name" value="TNF-like"/>
    <property type="match status" value="1"/>
</dbReference>
<dbReference type="AlphaFoldDB" id="A0AAN9AYH3"/>
<reference evidence="3 4" key="1">
    <citation type="submission" date="2024-02" db="EMBL/GenBank/DDBJ databases">
        <title>Chromosome-scale genome assembly of the rough periwinkle Littorina saxatilis.</title>
        <authorList>
            <person name="De Jode A."/>
            <person name="Faria R."/>
            <person name="Formenti G."/>
            <person name="Sims Y."/>
            <person name="Smith T.P."/>
            <person name="Tracey A."/>
            <person name="Wood J.M.D."/>
            <person name="Zagrodzka Z.B."/>
            <person name="Johannesson K."/>
            <person name="Butlin R.K."/>
            <person name="Leder E.H."/>
        </authorList>
    </citation>
    <scope>NUCLEOTIDE SEQUENCE [LARGE SCALE GENOMIC DNA]</scope>
    <source>
        <strain evidence="3">Snail1</strain>
        <tissue evidence="3">Muscle</tissue>
    </source>
</reference>
<organism evidence="3 4">
    <name type="scientific">Littorina saxatilis</name>
    <dbReference type="NCBI Taxonomy" id="31220"/>
    <lineage>
        <taxon>Eukaryota</taxon>
        <taxon>Metazoa</taxon>
        <taxon>Spiralia</taxon>
        <taxon>Lophotrochozoa</taxon>
        <taxon>Mollusca</taxon>
        <taxon>Gastropoda</taxon>
        <taxon>Caenogastropoda</taxon>
        <taxon>Littorinimorpha</taxon>
        <taxon>Littorinoidea</taxon>
        <taxon>Littorinidae</taxon>
        <taxon>Littorina</taxon>
    </lineage>
</organism>
<protein>
    <recommendedName>
        <fullName evidence="5">C1q domain-containing protein</fullName>
    </recommendedName>
</protein>
<sequence length="239" mass="25732">MRQSRTDAGDTSTTMANLLLVTIAFAVLLGSSFSEARPSYQPYRSSRRGAGGNPDSRQLSELKDMVSMLKGDVEELKDMNTMLKEDVQDLKEATDCPVVTFTALIASATIVVSADETIVFPLATSLNTAYDTTTGIFTTPVDGIYIISISIRPFDIDPTSEFAAVQLIKRFPDGSPAVIGRVISSTDDFDMSSLVINPYLEAGCEIFARSEVDASFSSGSIFSGVLIKQITIVDNTLPV</sequence>
<dbReference type="Gene3D" id="2.60.120.40">
    <property type="match status" value="1"/>
</dbReference>
<proteinExistence type="predicted"/>
<evidence type="ECO:0008006" key="5">
    <source>
        <dbReference type="Google" id="ProtNLM"/>
    </source>
</evidence>
<feature type="coiled-coil region" evidence="1">
    <location>
        <begin position="59"/>
        <end position="93"/>
    </location>
</feature>
<dbReference type="Proteomes" id="UP001374579">
    <property type="component" value="Unassembled WGS sequence"/>
</dbReference>
<gene>
    <name evidence="3" type="ORF">V1264_006895</name>
</gene>
<dbReference type="InterPro" id="IPR008983">
    <property type="entry name" value="Tumour_necrosis_fac-like_dom"/>
</dbReference>
<keyword evidence="4" id="KW-1185">Reference proteome</keyword>
<feature type="region of interest" description="Disordered" evidence="2">
    <location>
        <begin position="37"/>
        <end position="58"/>
    </location>
</feature>
<dbReference type="Gene3D" id="1.20.5.170">
    <property type="match status" value="1"/>
</dbReference>
<accession>A0AAN9AYH3</accession>
<evidence type="ECO:0000313" key="4">
    <source>
        <dbReference type="Proteomes" id="UP001374579"/>
    </source>
</evidence>
<evidence type="ECO:0000256" key="2">
    <source>
        <dbReference type="SAM" id="MobiDB-lite"/>
    </source>
</evidence>
<evidence type="ECO:0000313" key="3">
    <source>
        <dbReference type="EMBL" id="KAK7095497.1"/>
    </source>
</evidence>
<evidence type="ECO:0000256" key="1">
    <source>
        <dbReference type="SAM" id="Coils"/>
    </source>
</evidence>
<name>A0AAN9AYH3_9CAEN</name>
<keyword evidence="1" id="KW-0175">Coiled coil</keyword>
<dbReference type="EMBL" id="JBAMIC010000018">
    <property type="protein sequence ID" value="KAK7095497.1"/>
    <property type="molecule type" value="Genomic_DNA"/>
</dbReference>